<evidence type="ECO:0000313" key="1">
    <source>
        <dbReference type="EMBL" id="KAI4302693.1"/>
    </source>
</evidence>
<evidence type="ECO:0000313" key="2">
    <source>
        <dbReference type="Proteomes" id="UP001057402"/>
    </source>
</evidence>
<comment type="caution">
    <text evidence="1">The sequence shown here is derived from an EMBL/GenBank/DDBJ whole genome shotgun (WGS) entry which is preliminary data.</text>
</comment>
<keyword evidence="2" id="KW-1185">Reference proteome</keyword>
<name>A0ACB9KZZ9_9MYRT</name>
<reference evidence="2" key="1">
    <citation type="journal article" date="2023" name="Front. Plant Sci.">
        <title>Chromosomal-level genome assembly of Melastoma candidum provides insights into trichome evolution.</title>
        <authorList>
            <person name="Zhong Y."/>
            <person name="Wu W."/>
            <person name="Sun C."/>
            <person name="Zou P."/>
            <person name="Liu Y."/>
            <person name="Dai S."/>
            <person name="Zhou R."/>
        </authorList>
    </citation>
    <scope>NUCLEOTIDE SEQUENCE [LARGE SCALE GENOMIC DNA]</scope>
</reference>
<sequence length="89" mass="9484">MGPFRFEVNYLILAGMLLAIVSASHHATLVESRVLPESPSSSQLADQGISKVLATLGVVCRCCNPDGECTGPLDTGSCHRVQCLPWKLS</sequence>
<dbReference type="EMBL" id="CM042891">
    <property type="protein sequence ID" value="KAI4302693.1"/>
    <property type="molecule type" value="Genomic_DNA"/>
</dbReference>
<gene>
    <name evidence="1" type="ORF">MLD38_038412</name>
</gene>
<dbReference type="Proteomes" id="UP001057402">
    <property type="component" value="Chromosome 12"/>
</dbReference>
<protein>
    <submittedName>
        <fullName evidence="1">Uncharacterized protein</fullName>
    </submittedName>
</protein>
<accession>A0ACB9KZZ9</accession>
<organism evidence="1 2">
    <name type="scientific">Melastoma candidum</name>
    <dbReference type="NCBI Taxonomy" id="119954"/>
    <lineage>
        <taxon>Eukaryota</taxon>
        <taxon>Viridiplantae</taxon>
        <taxon>Streptophyta</taxon>
        <taxon>Embryophyta</taxon>
        <taxon>Tracheophyta</taxon>
        <taxon>Spermatophyta</taxon>
        <taxon>Magnoliopsida</taxon>
        <taxon>eudicotyledons</taxon>
        <taxon>Gunneridae</taxon>
        <taxon>Pentapetalae</taxon>
        <taxon>rosids</taxon>
        <taxon>malvids</taxon>
        <taxon>Myrtales</taxon>
        <taxon>Melastomataceae</taxon>
        <taxon>Melastomatoideae</taxon>
        <taxon>Melastomateae</taxon>
        <taxon>Melastoma</taxon>
    </lineage>
</organism>
<proteinExistence type="predicted"/>